<dbReference type="VEuPathDB" id="FungiDB:TREMEDRAFT_58213"/>
<organism evidence="2 3">
    <name type="scientific">Tremella mesenterica</name>
    <name type="common">Jelly fungus</name>
    <dbReference type="NCBI Taxonomy" id="5217"/>
    <lineage>
        <taxon>Eukaryota</taxon>
        <taxon>Fungi</taxon>
        <taxon>Dikarya</taxon>
        <taxon>Basidiomycota</taxon>
        <taxon>Agaricomycotina</taxon>
        <taxon>Tremellomycetes</taxon>
        <taxon>Tremellales</taxon>
        <taxon>Tremellaceae</taxon>
        <taxon>Tremella</taxon>
    </lineage>
</organism>
<sequence length="163" mass="17560">MFPRSSSDKNTIPSTTCSTIYPTTNSTAHSPSTQPDAPPTTPDGQTHSMTDERPLWDWEKLNASLNAIVIGTGDQTRTPPDKAPAGARHGNETSLSEPSLSVVSAPSSAELPQVPTNSSRVSLKRHRSNSNTSETEQPDSHLQHSRKRPRSKVTPSSAPDPRN</sequence>
<protein>
    <submittedName>
        <fullName evidence="2">Uncharacterized protein</fullName>
    </submittedName>
</protein>
<reference evidence="2 3" key="1">
    <citation type="submission" date="2016-06" db="EMBL/GenBank/DDBJ databases">
        <title>Evolution of pathogenesis and genome organization in the Tremellales.</title>
        <authorList>
            <person name="Cuomo C."/>
            <person name="Litvintseva A."/>
            <person name="Heitman J."/>
            <person name="Chen Y."/>
            <person name="Sun S."/>
            <person name="Springer D."/>
            <person name="Dromer F."/>
            <person name="Young S."/>
            <person name="Zeng Q."/>
            <person name="Chapman S."/>
            <person name="Gujja S."/>
            <person name="Saif S."/>
            <person name="Birren B."/>
        </authorList>
    </citation>
    <scope>NUCLEOTIDE SEQUENCE [LARGE SCALE GENOMIC DNA]</scope>
    <source>
        <strain evidence="2 3">ATCC 28783</strain>
    </source>
</reference>
<feature type="compositionally biased region" description="Polar residues" evidence="1">
    <location>
        <begin position="1"/>
        <end position="35"/>
    </location>
</feature>
<accession>A0A4Q1BR98</accession>
<name>A0A4Q1BR98_TREME</name>
<comment type="caution">
    <text evidence="2">The sequence shown here is derived from an EMBL/GenBank/DDBJ whole genome shotgun (WGS) entry which is preliminary data.</text>
</comment>
<dbReference type="EMBL" id="SDIL01000017">
    <property type="protein sequence ID" value="RXK40495.1"/>
    <property type="molecule type" value="Genomic_DNA"/>
</dbReference>
<feature type="compositionally biased region" description="Basic and acidic residues" evidence="1">
    <location>
        <begin position="49"/>
        <end position="60"/>
    </location>
</feature>
<dbReference type="InParanoid" id="A0A4Q1BR98"/>
<proteinExistence type="predicted"/>
<gene>
    <name evidence="2" type="ORF">M231_02147</name>
</gene>
<dbReference type="AlphaFoldDB" id="A0A4Q1BR98"/>
<dbReference type="Proteomes" id="UP000289152">
    <property type="component" value="Unassembled WGS sequence"/>
</dbReference>
<evidence type="ECO:0000313" key="3">
    <source>
        <dbReference type="Proteomes" id="UP000289152"/>
    </source>
</evidence>
<evidence type="ECO:0000256" key="1">
    <source>
        <dbReference type="SAM" id="MobiDB-lite"/>
    </source>
</evidence>
<evidence type="ECO:0000313" key="2">
    <source>
        <dbReference type="EMBL" id="RXK40495.1"/>
    </source>
</evidence>
<feature type="compositionally biased region" description="Low complexity" evidence="1">
    <location>
        <begin position="94"/>
        <end position="112"/>
    </location>
</feature>
<feature type="region of interest" description="Disordered" evidence="1">
    <location>
        <begin position="1"/>
        <end position="163"/>
    </location>
</feature>
<keyword evidence="3" id="KW-1185">Reference proteome</keyword>